<dbReference type="OrthoDB" id="5212at2759"/>
<sequence>MKWCVVAAVSLGLVLGALACGPGRGLGRRGHPRKLTPLVFKQHEPNSPEHSPRSSGPSEGRVGRNDSRFLELEPNYSMDIVFKDEEGSGADRLMTGLIIVSNRARVQMEANCKSCQAGQVHK</sequence>
<protein>
    <submittedName>
        <fullName evidence="3">Uncharacterized protein</fullName>
    </submittedName>
</protein>
<dbReference type="EMBL" id="KB740555">
    <property type="protein sequence ID" value="ENN80376.1"/>
    <property type="molecule type" value="Genomic_DNA"/>
</dbReference>
<dbReference type="InterPro" id="IPR009045">
    <property type="entry name" value="Zn_M74/Hedgehog-like"/>
</dbReference>
<evidence type="ECO:0000256" key="1">
    <source>
        <dbReference type="SAM" id="MobiDB-lite"/>
    </source>
</evidence>
<dbReference type="GO" id="GO:0001708">
    <property type="term" value="P:cell fate specification"/>
    <property type="evidence" value="ECO:0007669"/>
    <property type="project" value="TreeGrafter"/>
</dbReference>
<dbReference type="HOGENOM" id="CLU_2029042_0_0_1"/>
<gene>
    <name evidence="3" type="ORF">YQE_03199</name>
</gene>
<feature type="non-terminal residue" evidence="3">
    <location>
        <position position="1"/>
    </location>
</feature>
<accession>N6UIB1</accession>
<name>N6UIB1_DENPD</name>
<feature type="region of interest" description="Disordered" evidence="1">
    <location>
        <begin position="22"/>
        <end position="69"/>
    </location>
</feature>
<dbReference type="Pfam" id="PF01085">
    <property type="entry name" value="HH_signal"/>
    <property type="match status" value="1"/>
</dbReference>
<dbReference type="InterPro" id="IPR050387">
    <property type="entry name" value="Hedgehog_Signaling"/>
</dbReference>
<feature type="chain" id="PRO_5009708140" evidence="2">
    <location>
        <begin position="20"/>
        <end position="122"/>
    </location>
</feature>
<dbReference type="PANTHER" id="PTHR11889:SF31">
    <property type="entry name" value="PROTEIN HEDGEHOG"/>
    <property type="match status" value="1"/>
</dbReference>
<feature type="compositionally biased region" description="Basic and acidic residues" evidence="1">
    <location>
        <begin position="41"/>
        <end position="52"/>
    </location>
</feature>
<proteinExistence type="predicted"/>
<dbReference type="GO" id="GO:0005509">
    <property type="term" value="F:calcium ion binding"/>
    <property type="evidence" value="ECO:0007669"/>
    <property type="project" value="TreeGrafter"/>
</dbReference>
<dbReference type="PROSITE" id="PS51257">
    <property type="entry name" value="PROKAR_LIPOPROTEIN"/>
    <property type="match status" value="1"/>
</dbReference>
<dbReference type="GO" id="GO:0010468">
    <property type="term" value="P:regulation of gene expression"/>
    <property type="evidence" value="ECO:0007669"/>
    <property type="project" value="TreeGrafter"/>
</dbReference>
<dbReference type="GO" id="GO:0005615">
    <property type="term" value="C:extracellular space"/>
    <property type="evidence" value="ECO:0007669"/>
    <property type="project" value="TreeGrafter"/>
</dbReference>
<keyword evidence="2" id="KW-0732">Signal</keyword>
<dbReference type="OMA" id="CVVNVEF"/>
<dbReference type="PANTHER" id="PTHR11889">
    <property type="entry name" value="HEDGEHOG"/>
    <property type="match status" value="1"/>
</dbReference>
<organism evidence="3">
    <name type="scientific">Dendroctonus ponderosae</name>
    <name type="common">Mountain pine beetle</name>
    <dbReference type="NCBI Taxonomy" id="77166"/>
    <lineage>
        <taxon>Eukaryota</taxon>
        <taxon>Metazoa</taxon>
        <taxon>Ecdysozoa</taxon>
        <taxon>Arthropoda</taxon>
        <taxon>Hexapoda</taxon>
        <taxon>Insecta</taxon>
        <taxon>Pterygota</taxon>
        <taxon>Neoptera</taxon>
        <taxon>Endopterygota</taxon>
        <taxon>Coleoptera</taxon>
        <taxon>Polyphaga</taxon>
        <taxon>Cucujiformia</taxon>
        <taxon>Curculionidae</taxon>
        <taxon>Scolytinae</taxon>
        <taxon>Dendroctonus</taxon>
    </lineage>
</organism>
<evidence type="ECO:0000256" key="2">
    <source>
        <dbReference type="SAM" id="SignalP"/>
    </source>
</evidence>
<feature type="signal peptide" evidence="2">
    <location>
        <begin position="1"/>
        <end position="19"/>
    </location>
</feature>
<dbReference type="GO" id="GO:0005113">
    <property type="term" value="F:patched binding"/>
    <property type="evidence" value="ECO:0007669"/>
    <property type="project" value="TreeGrafter"/>
</dbReference>
<dbReference type="GO" id="GO:0007267">
    <property type="term" value="P:cell-cell signaling"/>
    <property type="evidence" value="ECO:0007669"/>
    <property type="project" value="InterPro"/>
</dbReference>
<dbReference type="Gene3D" id="3.30.1380.10">
    <property type="match status" value="1"/>
</dbReference>
<dbReference type="SUPFAM" id="SSF55166">
    <property type="entry name" value="Hedgehog/DD-peptidase"/>
    <property type="match status" value="1"/>
</dbReference>
<reference evidence="3" key="1">
    <citation type="journal article" date="2013" name="Genome Biol.">
        <title>Draft genome of the mountain pine beetle, Dendroctonus ponderosae Hopkins, a major forest pest.</title>
        <authorList>
            <person name="Keeling C.I."/>
            <person name="Yuen M.M."/>
            <person name="Liao N.Y."/>
            <person name="Docking T.R."/>
            <person name="Chan S.K."/>
            <person name="Taylor G.A."/>
            <person name="Palmquist D.L."/>
            <person name="Jackman S.D."/>
            <person name="Nguyen A."/>
            <person name="Li M."/>
            <person name="Henderson H."/>
            <person name="Janes J.K."/>
            <person name="Zhao Y."/>
            <person name="Pandoh P."/>
            <person name="Moore R."/>
            <person name="Sperling F.A."/>
            <person name="Huber D.P."/>
            <person name="Birol I."/>
            <person name="Jones S.J."/>
            <person name="Bohlmann J."/>
        </authorList>
    </citation>
    <scope>NUCLEOTIDE SEQUENCE</scope>
</reference>
<evidence type="ECO:0000313" key="3">
    <source>
        <dbReference type="EMBL" id="ENN80376.1"/>
    </source>
</evidence>
<dbReference type="InterPro" id="IPR000320">
    <property type="entry name" value="Hedgehog_signalling_dom"/>
</dbReference>
<dbReference type="GO" id="GO:0007224">
    <property type="term" value="P:smoothened signaling pathway"/>
    <property type="evidence" value="ECO:0007669"/>
    <property type="project" value="TreeGrafter"/>
</dbReference>
<dbReference type="AlphaFoldDB" id="N6UIB1"/>